<feature type="domain" description="Glycosyl transferase family 1" evidence="1">
    <location>
        <begin position="169"/>
        <end position="339"/>
    </location>
</feature>
<dbReference type="EMBL" id="LBUZ01000035">
    <property type="protein sequence ID" value="KKQ74305.1"/>
    <property type="molecule type" value="Genomic_DNA"/>
</dbReference>
<dbReference type="Pfam" id="PF00534">
    <property type="entry name" value="Glycos_transf_1"/>
    <property type="match status" value="1"/>
</dbReference>
<dbReference type="AlphaFoldDB" id="A0A0G0KFP6"/>
<dbReference type="SUPFAM" id="SSF53756">
    <property type="entry name" value="UDP-Glycosyltransferase/glycogen phosphorylase"/>
    <property type="match status" value="1"/>
</dbReference>
<dbReference type="Proteomes" id="UP000034181">
    <property type="component" value="Unassembled WGS sequence"/>
</dbReference>
<dbReference type="PANTHER" id="PTHR45947">
    <property type="entry name" value="SULFOQUINOVOSYL TRANSFERASE SQD2"/>
    <property type="match status" value="1"/>
</dbReference>
<evidence type="ECO:0000313" key="4">
    <source>
        <dbReference type="Proteomes" id="UP000034181"/>
    </source>
</evidence>
<keyword evidence="3" id="KW-0808">Transferase</keyword>
<dbReference type="Pfam" id="PF13439">
    <property type="entry name" value="Glyco_transf_4"/>
    <property type="match status" value="1"/>
</dbReference>
<dbReference type="PANTHER" id="PTHR45947:SF3">
    <property type="entry name" value="SULFOQUINOVOSYL TRANSFERASE SQD2"/>
    <property type="match status" value="1"/>
</dbReference>
<accession>A0A0G0KFP6</accession>
<reference evidence="3 4" key="1">
    <citation type="journal article" date="2015" name="Nature">
        <title>rRNA introns, odd ribosomes, and small enigmatic genomes across a large radiation of phyla.</title>
        <authorList>
            <person name="Brown C.T."/>
            <person name="Hug L.A."/>
            <person name="Thomas B.C."/>
            <person name="Sharon I."/>
            <person name="Castelle C.J."/>
            <person name="Singh A."/>
            <person name="Wilkins M.J."/>
            <person name="Williams K.H."/>
            <person name="Banfield J.F."/>
        </authorList>
    </citation>
    <scope>NUCLEOTIDE SEQUENCE [LARGE SCALE GENOMIC DNA]</scope>
</reference>
<proteinExistence type="predicted"/>
<dbReference type="Gene3D" id="3.40.50.2000">
    <property type="entry name" value="Glycogen Phosphorylase B"/>
    <property type="match status" value="2"/>
</dbReference>
<gene>
    <name evidence="3" type="ORF">US96_C0035G0009</name>
</gene>
<dbReference type="CDD" id="cd03801">
    <property type="entry name" value="GT4_PimA-like"/>
    <property type="match status" value="1"/>
</dbReference>
<evidence type="ECO:0000313" key="3">
    <source>
        <dbReference type="EMBL" id="KKQ74305.1"/>
    </source>
</evidence>
<sequence>MKHPQVGGAEIIVFELVKRLVKDGHKATWFSRSFVGGSETDAIDGIHIVRKGNLVTMYLFAILYYWFLKKKPDIVIDMSNTIYWQSPLWAFKSKKIAYLNQFGQEVFDYEYNPVIAYLGKLIERVQYITYRHTDFLCYSESTKNELHELGKINIKNVGVFPLGIRHEGFKPGKKSKDPLFIGINRMVKMKRTGLSVEAMKYVVKKYPKAKLALVGFGYDKESIQEQIKRHNLDKNVYFQTIPFSKKGVEDEKIKLMQEAWALVFPSVKEGWGMTVTECAACGTPAVVTDVTGLRDSVVKDKTGIVVSSNPSSRELANALIKIIEDRPLRKKLSRNAIKWSKNFTWQKSYKEFKKLILN</sequence>
<evidence type="ECO:0000259" key="2">
    <source>
        <dbReference type="Pfam" id="PF13439"/>
    </source>
</evidence>
<dbReference type="GO" id="GO:0016757">
    <property type="term" value="F:glycosyltransferase activity"/>
    <property type="evidence" value="ECO:0007669"/>
    <property type="project" value="InterPro"/>
</dbReference>
<organism evidence="3 4">
    <name type="scientific">Candidatus Woesebacteria bacterium GW2011_GWB1_38_5b</name>
    <dbReference type="NCBI Taxonomy" id="1618569"/>
    <lineage>
        <taxon>Bacteria</taxon>
        <taxon>Candidatus Woeseibacteriota</taxon>
    </lineage>
</organism>
<protein>
    <submittedName>
        <fullName evidence="3">Glycosyl transferase, group 1</fullName>
    </submittedName>
</protein>
<evidence type="ECO:0000259" key="1">
    <source>
        <dbReference type="Pfam" id="PF00534"/>
    </source>
</evidence>
<dbReference type="InterPro" id="IPR028098">
    <property type="entry name" value="Glyco_trans_4-like_N"/>
</dbReference>
<comment type="caution">
    <text evidence="3">The sequence shown here is derived from an EMBL/GenBank/DDBJ whole genome shotgun (WGS) entry which is preliminary data.</text>
</comment>
<dbReference type="InterPro" id="IPR001296">
    <property type="entry name" value="Glyco_trans_1"/>
</dbReference>
<feature type="domain" description="Glycosyltransferase subfamily 4-like N-terminal" evidence="2">
    <location>
        <begin position="6"/>
        <end position="165"/>
    </location>
</feature>
<name>A0A0G0KFP6_9BACT</name>
<dbReference type="InterPro" id="IPR050194">
    <property type="entry name" value="Glycosyltransferase_grp1"/>
</dbReference>